<dbReference type="OrthoDB" id="327939at2"/>
<evidence type="ECO:0000313" key="2">
    <source>
        <dbReference type="EMBL" id="AZQ65147.1"/>
    </source>
</evidence>
<name>A0A3Q9FUY2_9BACT</name>
<keyword evidence="1" id="KW-0812">Transmembrane</keyword>
<proteinExistence type="predicted"/>
<keyword evidence="3" id="KW-1185">Reference proteome</keyword>
<dbReference type="Proteomes" id="UP000267268">
    <property type="component" value="Chromosome 2"/>
</dbReference>
<reference evidence="2 3" key="1">
    <citation type="submission" date="2018-12" db="EMBL/GenBank/DDBJ databases">
        <title>Flammeovirga pectinis sp. nov., isolated from the gut of the Korean scallop, Patinopecten yessoensis.</title>
        <authorList>
            <person name="Bae J.-W."/>
            <person name="Jeong Y.-S."/>
            <person name="Kang W."/>
        </authorList>
    </citation>
    <scope>NUCLEOTIDE SEQUENCE [LARGE SCALE GENOMIC DNA]</scope>
    <source>
        <strain evidence="2 3">L12M1</strain>
    </source>
</reference>
<dbReference type="EMBL" id="CP034563">
    <property type="protein sequence ID" value="AZQ65147.1"/>
    <property type="molecule type" value="Genomic_DNA"/>
</dbReference>
<dbReference type="KEGG" id="fll:EI427_23325"/>
<feature type="transmembrane region" description="Helical" evidence="1">
    <location>
        <begin position="47"/>
        <end position="65"/>
    </location>
</feature>
<protein>
    <recommendedName>
        <fullName evidence="4">DoxX family membrane protein</fullName>
    </recommendedName>
</protein>
<feature type="transmembrane region" description="Helical" evidence="1">
    <location>
        <begin position="101"/>
        <end position="123"/>
    </location>
</feature>
<accession>A0A3Q9FUY2</accession>
<dbReference type="RefSeq" id="WP_126619580.1">
    <property type="nucleotide sequence ID" value="NZ_CP034563.1"/>
</dbReference>
<evidence type="ECO:0000256" key="1">
    <source>
        <dbReference type="SAM" id="Phobius"/>
    </source>
</evidence>
<feature type="transmembrane region" description="Helical" evidence="1">
    <location>
        <begin position="72"/>
        <end position="89"/>
    </location>
</feature>
<keyword evidence="1" id="KW-0472">Membrane</keyword>
<evidence type="ECO:0008006" key="4">
    <source>
        <dbReference type="Google" id="ProtNLM"/>
    </source>
</evidence>
<sequence length="132" mass="14901">MSKQKVPSSINKTVRFGLGVLLFMGGVNHFIHPEFYNPWIFDFLPKYWTNIIVGGVEVIIALLLFSSKNSKVGGLAFCVLMVLFLPIHFLDLFKDPPYIGVLPIAIGRFLFQFVLIALGYFIAKGKLPMSYK</sequence>
<dbReference type="AlphaFoldDB" id="A0A3Q9FUY2"/>
<organism evidence="2 3">
    <name type="scientific">Flammeovirga pectinis</name>
    <dbReference type="NCBI Taxonomy" id="2494373"/>
    <lineage>
        <taxon>Bacteria</taxon>
        <taxon>Pseudomonadati</taxon>
        <taxon>Bacteroidota</taxon>
        <taxon>Cytophagia</taxon>
        <taxon>Cytophagales</taxon>
        <taxon>Flammeovirgaceae</taxon>
        <taxon>Flammeovirga</taxon>
    </lineage>
</organism>
<gene>
    <name evidence="2" type="ORF">EI427_23325</name>
</gene>
<keyword evidence="1" id="KW-1133">Transmembrane helix</keyword>
<evidence type="ECO:0000313" key="3">
    <source>
        <dbReference type="Proteomes" id="UP000267268"/>
    </source>
</evidence>
<feature type="transmembrane region" description="Helical" evidence="1">
    <location>
        <begin position="12"/>
        <end position="31"/>
    </location>
</feature>